<gene>
    <name evidence="2" type="ORF">EJ03DRAFT_356043</name>
</gene>
<dbReference type="EMBL" id="ML995938">
    <property type="protein sequence ID" value="KAF2764122.1"/>
    <property type="molecule type" value="Genomic_DNA"/>
</dbReference>
<accession>A0A6G1KUX1</accession>
<dbReference type="AlphaFoldDB" id="A0A6G1KUX1"/>
<protein>
    <submittedName>
        <fullName evidence="2">Uncharacterized protein</fullName>
    </submittedName>
</protein>
<feature type="compositionally biased region" description="Pro residues" evidence="1">
    <location>
        <begin position="191"/>
        <end position="200"/>
    </location>
</feature>
<dbReference type="Proteomes" id="UP000799436">
    <property type="component" value="Unassembled WGS sequence"/>
</dbReference>
<evidence type="ECO:0000313" key="2">
    <source>
        <dbReference type="EMBL" id="KAF2764122.1"/>
    </source>
</evidence>
<evidence type="ECO:0000313" key="3">
    <source>
        <dbReference type="Proteomes" id="UP000799436"/>
    </source>
</evidence>
<organism evidence="2 3">
    <name type="scientific">Teratosphaeria nubilosa</name>
    <dbReference type="NCBI Taxonomy" id="161662"/>
    <lineage>
        <taxon>Eukaryota</taxon>
        <taxon>Fungi</taxon>
        <taxon>Dikarya</taxon>
        <taxon>Ascomycota</taxon>
        <taxon>Pezizomycotina</taxon>
        <taxon>Dothideomycetes</taxon>
        <taxon>Dothideomycetidae</taxon>
        <taxon>Mycosphaerellales</taxon>
        <taxon>Teratosphaeriaceae</taxon>
        <taxon>Teratosphaeria</taxon>
    </lineage>
</organism>
<feature type="region of interest" description="Disordered" evidence="1">
    <location>
        <begin position="183"/>
        <end position="202"/>
    </location>
</feature>
<reference evidence="2" key="1">
    <citation type="journal article" date="2020" name="Stud. Mycol.">
        <title>101 Dothideomycetes genomes: a test case for predicting lifestyles and emergence of pathogens.</title>
        <authorList>
            <person name="Haridas S."/>
            <person name="Albert R."/>
            <person name="Binder M."/>
            <person name="Bloem J."/>
            <person name="Labutti K."/>
            <person name="Salamov A."/>
            <person name="Andreopoulos B."/>
            <person name="Baker S."/>
            <person name="Barry K."/>
            <person name="Bills G."/>
            <person name="Bluhm B."/>
            <person name="Cannon C."/>
            <person name="Castanera R."/>
            <person name="Culley D."/>
            <person name="Daum C."/>
            <person name="Ezra D."/>
            <person name="Gonzalez J."/>
            <person name="Henrissat B."/>
            <person name="Kuo A."/>
            <person name="Liang C."/>
            <person name="Lipzen A."/>
            <person name="Lutzoni F."/>
            <person name="Magnuson J."/>
            <person name="Mondo S."/>
            <person name="Nolan M."/>
            <person name="Ohm R."/>
            <person name="Pangilinan J."/>
            <person name="Park H.-J."/>
            <person name="Ramirez L."/>
            <person name="Alfaro M."/>
            <person name="Sun H."/>
            <person name="Tritt A."/>
            <person name="Yoshinaga Y."/>
            <person name="Zwiers L.-H."/>
            <person name="Turgeon B."/>
            <person name="Goodwin S."/>
            <person name="Spatafora J."/>
            <person name="Crous P."/>
            <person name="Grigoriev I."/>
        </authorList>
    </citation>
    <scope>NUCLEOTIDE SEQUENCE</scope>
    <source>
        <strain evidence="2">CBS 116005</strain>
    </source>
</reference>
<dbReference type="OrthoDB" id="10375190at2759"/>
<keyword evidence="3" id="KW-1185">Reference proteome</keyword>
<evidence type="ECO:0000256" key="1">
    <source>
        <dbReference type="SAM" id="MobiDB-lite"/>
    </source>
</evidence>
<feature type="region of interest" description="Disordered" evidence="1">
    <location>
        <begin position="208"/>
        <end position="250"/>
    </location>
</feature>
<feature type="compositionally biased region" description="Acidic residues" evidence="1">
    <location>
        <begin position="239"/>
        <end position="250"/>
    </location>
</feature>
<sequence>MEARPESIAPPPRLADPPLTYQPTFSYSPTIRSGIDFNIYHELLKSYVSTLDCLQYFASITSSSESADAALRRHARELQLKVLVIYQAMLDYLNKAVDAGTLDCSTAVRQSQIVRELLDTCDKHVVSVSGIVQAIEVTKVKRGSVRVVSVGSQLERESTMKDSEVPSSPSSIATTIFDVDEEGETDTLYTPPTPPTPPIPMRRTLERTDARTPSCPSVNFSRRDVKSPRGWSPSNEHSCDEDVVDEDDYDGPANWHELPAHFDGNVERPDSGASTFLYPLASTITLAFRRGILRPRRLRK</sequence>
<name>A0A6G1KUX1_9PEZI</name>
<proteinExistence type="predicted"/>